<evidence type="ECO:0000256" key="3">
    <source>
        <dbReference type="ARBA" id="ARBA00023163"/>
    </source>
</evidence>
<dbReference type="PANTHER" id="PTHR31719:SF43">
    <property type="entry name" value="NAC TRANSCRIPTION FACTOR 56"/>
    <property type="match status" value="1"/>
</dbReference>
<keyword evidence="3" id="KW-0804">Transcription</keyword>
<dbReference type="Pfam" id="PF02365">
    <property type="entry name" value="NAM"/>
    <property type="match status" value="1"/>
</dbReference>
<organism evidence="6 7">
    <name type="scientific">Cinchona calisaya</name>
    <dbReference type="NCBI Taxonomy" id="153742"/>
    <lineage>
        <taxon>Eukaryota</taxon>
        <taxon>Viridiplantae</taxon>
        <taxon>Streptophyta</taxon>
        <taxon>Embryophyta</taxon>
        <taxon>Tracheophyta</taxon>
        <taxon>Spermatophyta</taxon>
        <taxon>Magnoliopsida</taxon>
        <taxon>eudicotyledons</taxon>
        <taxon>Gunneridae</taxon>
        <taxon>Pentapetalae</taxon>
        <taxon>asterids</taxon>
        <taxon>lamiids</taxon>
        <taxon>Gentianales</taxon>
        <taxon>Rubiaceae</taxon>
        <taxon>Cinchonoideae</taxon>
        <taxon>Cinchoneae</taxon>
        <taxon>Cinchona</taxon>
    </lineage>
</organism>
<dbReference type="PROSITE" id="PS51005">
    <property type="entry name" value="NAC"/>
    <property type="match status" value="1"/>
</dbReference>
<dbReference type="InterPro" id="IPR036093">
    <property type="entry name" value="NAC_dom_sf"/>
</dbReference>
<protein>
    <recommendedName>
        <fullName evidence="5">NAC domain-containing protein</fullName>
    </recommendedName>
</protein>
<evidence type="ECO:0000256" key="2">
    <source>
        <dbReference type="ARBA" id="ARBA00023125"/>
    </source>
</evidence>
<feature type="domain" description="NAC" evidence="5">
    <location>
        <begin position="5"/>
        <end position="166"/>
    </location>
</feature>
<keyword evidence="4" id="KW-0539">Nucleus</keyword>
<proteinExistence type="predicted"/>
<dbReference type="EMBL" id="JBJUIK010000015">
    <property type="protein sequence ID" value="KAL3501369.1"/>
    <property type="molecule type" value="Genomic_DNA"/>
</dbReference>
<sequence>MEPKLPLGYTFEPSPQDLIFYLEHKVVGNPLPTNGFIEECDLYNIDPDELFMGWKNYKVRYFYVKREKKVKGGSRFNRRLGNKATWKGNNKGSPVYNLKGMVVGWKKNFTYTLISDNGGQKNNQSHGGYIMDDTASMIFEVVDHHDNQNGDDFSEIDELLSKIDEESNLHENNPSTAITN</sequence>
<evidence type="ECO:0000313" key="7">
    <source>
        <dbReference type="Proteomes" id="UP001630127"/>
    </source>
</evidence>
<keyword evidence="2" id="KW-0238">DNA-binding</keyword>
<evidence type="ECO:0000256" key="1">
    <source>
        <dbReference type="ARBA" id="ARBA00023015"/>
    </source>
</evidence>
<name>A0ABD2Y4X3_9GENT</name>
<accession>A0ABD2Y4X3</accession>
<evidence type="ECO:0000256" key="4">
    <source>
        <dbReference type="ARBA" id="ARBA00023242"/>
    </source>
</evidence>
<evidence type="ECO:0000313" key="6">
    <source>
        <dbReference type="EMBL" id="KAL3501369.1"/>
    </source>
</evidence>
<keyword evidence="7" id="KW-1185">Reference proteome</keyword>
<dbReference type="Proteomes" id="UP001630127">
    <property type="component" value="Unassembled WGS sequence"/>
</dbReference>
<dbReference type="GO" id="GO:0003677">
    <property type="term" value="F:DNA binding"/>
    <property type="evidence" value="ECO:0007669"/>
    <property type="project" value="UniProtKB-KW"/>
</dbReference>
<dbReference type="Gene3D" id="2.170.150.80">
    <property type="entry name" value="NAC domain"/>
    <property type="match status" value="1"/>
</dbReference>
<keyword evidence="1" id="KW-0805">Transcription regulation</keyword>
<dbReference type="InterPro" id="IPR003441">
    <property type="entry name" value="NAC-dom"/>
</dbReference>
<gene>
    <name evidence="6" type="ORF">ACH5RR_035818</name>
</gene>
<dbReference type="AlphaFoldDB" id="A0ABD2Y4X3"/>
<dbReference type="SUPFAM" id="SSF101941">
    <property type="entry name" value="NAC domain"/>
    <property type="match status" value="1"/>
</dbReference>
<evidence type="ECO:0000259" key="5">
    <source>
        <dbReference type="PROSITE" id="PS51005"/>
    </source>
</evidence>
<comment type="caution">
    <text evidence="6">The sequence shown here is derived from an EMBL/GenBank/DDBJ whole genome shotgun (WGS) entry which is preliminary data.</text>
</comment>
<reference evidence="6 7" key="1">
    <citation type="submission" date="2024-11" db="EMBL/GenBank/DDBJ databases">
        <title>A near-complete genome assembly of Cinchona calisaya.</title>
        <authorList>
            <person name="Lian D.C."/>
            <person name="Zhao X.W."/>
            <person name="Wei L."/>
        </authorList>
    </citation>
    <scope>NUCLEOTIDE SEQUENCE [LARGE SCALE GENOMIC DNA]</scope>
    <source>
        <tissue evidence="6">Nenye</tissue>
    </source>
</reference>
<dbReference type="PANTHER" id="PTHR31719">
    <property type="entry name" value="NAC TRANSCRIPTION FACTOR 56"/>
    <property type="match status" value="1"/>
</dbReference>